<feature type="binding site" evidence="6">
    <location>
        <position position="105"/>
    </location>
    <ligand>
        <name>Zn(2+)</name>
        <dbReference type="ChEBI" id="CHEBI:29105"/>
    </ligand>
</feature>
<evidence type="ECO:0000256" key="7">
    <source>
        <dbReference type="RuleBase" id="RU003956"/>
    </source>
</evidence>
<keyword evidence="9" id="KW-1185">Reference proteome</keyword>
<dbReference type="PANTHER" id="PTHR11002">
    <property type="entry name" value="CARBONIC ANHYDRASE"/>
    <property type="match status" value="1"/>
</dbReference>
<dbReference type="GO" id="GO:0004089">
    <property type="term" value="F:carbonate dehydratase activity"/>
    <property type="evidence" value="ECO:0007669"/>
    <property type="project" value="UniProtKB-UniRule"/>
</dbReference>
<dbReference type="PROSITE" id="PS00705">
    <property type="entry name" value="PROK_CO2_ANHYDRASE_2"/>
    <property type="match status" value="1"/>
</dbReference>
<dbReference type="PROSITE" id="PS00704">
    <property type="entry name" value="PROK_CO2_ANHYDRASE_1"/>
    <property type="match status" value="1"/>
</dbReference>
<comment type="similarity">
    <text evidence="1 7">Belongs to the beta-class carbonic anhydrase family.</text>
</comment>
<reference evidence="9" key="1">
    <citation type="submission" date="2018-08" db="EMBL/GenBank/DDBJ databases">
        <authorList>
            <person name="Kim S.-J."/>
            <person name="Jung G.-Y."/>
        </authorList>
    </citation>
    <scope>NUCLEOTIDE SEQUENCE [LARGE SCALE GENOMIC DNA]</scope>
    <source>
        <strain evidence="9">GY_G</strain>
    </source>
</reference>
<dbReference type="PANTHER" id="PTHR11002:SF79">
    <property type="entry name" value="CARBONIC ANHYDRASE 2"/>
    <property type="match status" value="1"/>
</dbReference>
<dbReference type="Gene3D" id="3.40.1050.10">
    <property type="entry name" value="Carbonic anhydrase"/>
    <property type="match status" value="1"/>
</dbReference>
<feature type="binding site" evidence="6">
    <location>
        <position position="108"/>
    </location>
    <ligand>
        <name>Zn(2+)</name>
        <dbReference type="ChEBI" id="CHEBI:29105"/>
    </ligand>
</feature>
<name>A0A371BJ85_9SPHN</name>
<evidence type="ECO:0000256" key="6">
    <source>
        <dbReference type="PIRSR" id="PIRSR601765-1"/>
    </source>
</evidence>
<dbReference type="SUPFAM" id="SSF53056">
    <property type="entry name" value="beta-carbonic anhydrase, cab"/>
    <property type="match status" value="1"/>
</dbReference>
<dbReference type="InterPro" id="IPR001765">
    <property type="entry name" value="Carbonic_anhydrase"/>
</dbReference>
<accession>A0A371BJ85</accession>
<dbReference type="InterPro" id="IPR036874">
    <property type="entry name" value="Carbonic_anhydrase_sf"/>
</dbReference>
<organism evidence="8 9">
    <name type="scientific">Sphingorhabdus pulchriflava</name>
    <dbReference type="NCBI Taxonomy" id="2292257"/>
    <lineage>
        <taxon>Bacteria</taxon>
        <taxon>Pseudomonadati</taxon>
        <taxon>Pseudomonadota</taxon>
        <taxon>Alphaproteobacteria</taxon>
        <taxon>Sphingomonadales</taxon>
        <taxon>Sphingomonadaceae</taxon>
        <taxon>Sphingorhabdus</taxon>
    </lineage>
</organism>
<dbReference type="Pfam" id="PF00484">
    <property type="entry name" value="Pro_CA"/>
    <property type="match status" value="1"/>
</dbReference>
<dbReference type="SMART" id="SM00947">
    <property type="entry name" value="Pro_CA"/>
    <property type="match status" value="1"/>
</dbReference>
<dbReference type="InterPro" id="IPR015892">
    <property type="entry name" value="Carbonic_anhydrase_CS"/>
</dbReference>
<evidence type="ECO:0000313" key="8">
    <source>
        <dbReference type="EMBL" id="RDV07443.1"/>
    </source>
</evidence>
<feature type="binding site" evidence="6">
    <location>
        <position position="52"/>
    </location>
    <ligand>
        <name>Zn(2+)</name>
        <dbReference type="ChEBI" id="CHEBI:29105"/>
    </ligand>
</feature>
<dbReference type="EMBL" id="QRGP01000001">
    <property type="protein sequence ID" value="RDV07443.1"/>
    <property type="molecule type" value="Genomic_DNA"/>
</dbReference>
<sequence>MTLSMTPDDVLALLKEGNRRFLSDEPITVQASRMSRLRMAAAQHPIAAYLSCSDSRVAPELLFGRGLGELFIVRNAGNSLCSTAIGSLEFAVTALGVPLIVVMGHENCGAVRAAVSVVKEHYGFSANINKVLQPLYPAIMEVGEDSQHDLVNTAARHNVQRVVRELQDEASPALRRPQELGTLKVVGAFYELGSGEVEWLDL</sequence>
<comment type="function">
    <text evidence="7">Reversible hydration of carbon dioxide.</text>
</comment>
<comment type="caution">
    <text evidence="8">The sequence shown here is derived from an EMBL/GenBank/DDBJ whole genome shotgun (WGS) entry which is preliminary data.</text>
</comment>
<feature type="binding site" evidence="6">
    <location>
        <position position="54"/>
    </location>
    <ligand>
        <name>Zn(2+)</name>
        <dbReference type="ChEBI" id="CHEBI:29105"/>
    </ligand>
</feature>
<dbReference type="EC" id="4.2.1.1" evidence="2 7"/>
<proteinExistence type="inferred from homology"/>
<keyword evidence="3 6" id="KW-0862">Zinc</keyword>
<evidence type="ECO:0000313" key="9">
    <source>
        <dbReference type="Proteomes" id="UP000263833"/>
    </source>
</evidence>
<keyword evidence="4 7" id="KW-0456">Lyase</keyword>
<evidence type="ECO:0000256" key="3">
    <source>
        <dbReference type="ARBA" id="ARBA00022833"/>
    </source>
</evidence>
<evidence type="ECO:0000256" key="5">
    <source>
        <dbReference type="ARBA" id="ARBA00048348"/>
    </source>
</evidence>
<comment type="cofactor">
    <cofactor evidence="6">
        <name>Zn(2+)</name>
        <dbReference type="ChEBI" id="CHEBI:29105"/>
    </cofactor>
    <text evidence="6">Binds 1 zinc ion per subunit.</text>
</comment>
<dbReference type="AlphaFoldDB" id="A0A371BJ85"/>
<gene>
    <name evidence="8" type="ORF">DXH95_08890</name>
</gene>
<protein>
    <recommendedName>
        <fullName evidence="2 7">Carbonic anhydrase</fullName>
        <ecNumber evidence="2 7">4.2.1.1</ecNumber>
    </recommendedName>
    <alternativeName>
        <fullName evidence="7">Carbonate dehydratase</fullName>
    </alternativeName>
</protein>
<dbReference type="GO" id="GO:0008270">
    <property type="term" value="F:zinc ion binding"/>
    <property type="evidence" value="ECO:0007669"/>
    <property type="project" value="UniProtKB-UniRule"/>
</dbReference>
<evidence type="ECO:0000256" key="2">
    <source>
        <dbReference type="ARBA" id="ARBA00012925"/>
    </source>
</evidence>
<comment type="catalytic activity">
    <reaction evidence="5 7">
        <text>hydrogencarbonate + H(+) = CO2 + H2O</text>
        <dbReference type="Rhea" id="RHEA:10748"/>
        <dbReference type="ChEBI" id="CHEBI:15377"/>
        <dbReference type="ChEBI" id="CHEBI:15378"/>
        <dbReference type="ChEBI" id="CHEBI:16526"/>
        <dbReference type="ChEBI" id="CHEBI:17544"/>
        <dbReference type="EC" id="4.2.1.1"/>
    </reaction>
</comment>
<evidence type="ECO:0000256" key="1">
    <source>
        <dbReference type="ARBA" id="ARBA00006217"/>
    </source>
</evidence>
<evidence type="ECO:0000256" key="4">
    <source>
        <dbReference type="ARBA" id="ARBA00023239"/>
    </source>
</evidence>
<dbReference type="OrthoDB" id="9797527at2"/>
<dbReference type="RefSeq" id="WP_115548990.1">
    <property type="nucleotide sequence ID" value="NZ_QRGP01000001.1"/>
</dbReference>
<keyword evidence="6" id="KW-0479">Metal-binding</keyword>
<dbReference type="Proteomes" id="UP000263833">
    <property type="component" value="Unassembled WGS sequence"/>
</dbReference>
<dbReference type="GO" id="GO:0015976">
    <property type="term" value="P:carbon utilization"/>
    <property type="evidence" value="ECO:0007669"/>
    <property type="project" value="InterPro"/>
</dbReference>